<reference evidence="1" key="1">
    <citation type="submission" date="2021-06" db="EMBL/GenBank/DDBJ databases">
        <authorList>
            <person name="Kallberg Y."/>
            <person name="Tangrot J."/>
            <person name="Rosling A."/>
        </authorList>
    </citation>
    <scope>NUCLEOTIDE SEQUENCE</scope>
    <source>
        <strain evidence="1">FL130A</strain>
    </source>
</reference>
<dbReference type="Proteomes" id="UP000789508">
    <property type="component" value="Unassembled WGS sequence"/>
</dbReference>
<proteinExistence type="predicted"/>
<dbReference type="EMBL" id="CAJVPS010010948">
    <property type="protein sequence ID" value="CAG8661567.1"/>
    <property type="molecule type" value="Genomic_DNA"/>
</dbReference>
<comment type="caution">
    <text evidence="1">The sequence shown here is derived from an EMBL/GenBank/DDBJ whole genome shotgun (WGS) entry which is preliminary data.</text>
</comment>
<evidence type="ECO:0000313" key="1">
    <source>
        <dbReference type="EMBL" id="CAG8661567.1"/>
    </source>
</evidence>
<protein>
    <submittedName>
        <fullName evidence="1">13267_t:CDS:1</fullName>
    </submittedName>
</protein>
<dbReference type="AlphaFoldDB" id="A0A9N9E7Q2"/>
<evidence type="ECO:0000313" key="2">
    <source>
        <dbReference type="Proteomes" id="UP000789508"/>
    </source>
</evidence>
<feature type="non-terminal residue" evidence="1">
    <location>
        <position position="52"/>
    </location>
</feature>
<organism evidence="1 2">
    <name type="scientific">Ambispora leptoticha</name>
    <dbReference type="NCBI Taxonomy" id="144679"/>
    <lineage>
        <taxon>Eukaryota</taxon>
        <taxon>Fungi</taxon>
        <taxon>Fungi incertae sedis</taxon>
        <taxon>Mucoromycota</taxon>
        <taxon>Glomeromycotina</taxon>
        <taxon>Glomeromycetes</taxon>
        <taxon>Archaeosporales</taxon>
        <taxon>Ambisporaceae</taxon>
        <taxon>Ambispora</taxon>
    </lineage>
</organism>
<sequence>MGKFEENPVIRKLIRKLSHKQKNQIYSTLEYAHIQFDSIVTFKDILRDIVEE</sequence>
<accession>A0A9N9E7Q2</accession>
<keyword evidence="2" id="KW-1185">Reference proteome</keyword>
<gene>
    <name evidence="1" type="ORF">ALEPTO_LOCUS10339</name>
</gene>
<name>A0A9N9E7Q2_9GLOM</name>